<dbReference type="AlphaFoldDB" id="A0A1G4J9Y9"/>
<dbReference type="SUPFAM" id="SSF56784">
    <property type="entry name" value="HAD-like"/>
    <property type="match status" value="1"/>
</dbReference>
<dbReference type="InterPro" id="IPR006439">
    <property type="entry name" value="HAD-SF_hydro_IA"/>
</dbReference>
<dbReference type="PANTHER" id="PTHR43481">
    <property type="entry name" value="FRUCTOSE-1-PHOSPHATE PHOSPHATASE"/>
    <property type="match status" value="1"/>
</dbReference>
<dbReference type="InterPro" id="IPR051806">
    <property type="entry name" value="HAD-like_SPP"/>
</dbReference>
<dbReference type="Proteomes" id="UP000191024">
    <property type="component" value="Chromosome D"/>
</dbReference>
<dbReference type="EMBL" id="LT598463">
    <property type="protein sequence ID" value="SCU86827.1"/>
    <property type="molecule type" value="Genomic_DNA"/>
</dbReference>
<evidence type="ECO:0000313" key="2">
    <source>
        <dbReference type="Proteomes" id="UP000191024"/>
    </source>
</evidence>
<accession>A0A1G4J9Y9</accession>
<dbReference type="SFLD" id="SFLDG01129">
    <property type="entry name" value="C1.5:_HAD__Beta-PGM__Phosphata"/>
    <property type="match status" value="1"/>
</dbReference>
<keyword evidence="2" id="KW-1185">Reference proteome</keyword>
<dbReference type="OrthoDB" id="40579at2759"/>
<gene>
    <name evidence="1" type="ORF">LAMI_0D03752G</name>
</gene>
<dbReference type="CDD" id="cd07527">
    <property type="entry name" value="HAD_ScGPP-like"/>
    <property type="match status" value="1"/>
</dbReference>
<dbReference type="STRING" id="1230905.A0A1G4J9Y9"/>
<sequence length="245" mass="26955">MVFIDVDLCLFDLDGTLVSTTTAAESAWKVLCAKHHVDPQELFKHSHGSRTAEIIERFFPNIDSKDPNVIMELELSIGKDYLDTVKLIAGAKELLLSLNQGSTENPANTDNRPWAIVTSGSPYLAFSWFDNILKEVGKPSIFITAFDVKHGKPDPEGYTEARNQLSAVLNLDSRKARAVVFEDAPVGIEAGNKIGAITVGLTSSYPKERLFEAGADYVVEDLTHVKVIEKSPRGIKLEISKPLSR</sequence>
<dbReference type="GO" id="GO:0003850">
    <property type="term" value="F:2-deoxyglucose-6-phosphatase activity"/>
    <property type="evidence" value="ECO:0007669"/>
    <property type="project" value="TreeGrafter"/>
</dbReference>
<dbReference type="InterPro" id="IPR023214">
    <property type="entry name" value="HAD_sf"/>
</dbReference>
<dbReference type="Pfam" id="PF00702">
    <property type="entry name" value="Hydrolase"/>
    <property type="match status" value="1"/>
</dbReference>
<reference evidence="1 2" key="1">
    <citation type="submission" date="2016-03" db="EMBL/GenBank/DDBJ databases">
        <authorList>
            <person name="Devillers H."/>
        </authorList>
    </citation>
    <scope>NUCLEOTIDE SEQUENCE [LARGE SCALE GENOMIC DNA]</scope>
    <source>
        <strain evidence="1">CBS 11717</strain>
    </source>
</reference>
<proteinExistence type="predicted"/>
<dbReference type="PANTHER" id="PTHR43481:SF9">
    <property type="entry name" value="2-DEOXYGLUCOSE-6-PHOSPHATE PHOSPHATASE 1-RELATED"/>
    <property type="match status" value="1"/>
</dbReference>
<dbReference type="SFLD" id="SFLDS00003">
    <property type="entry name" value="Haloacid_Dehalogenase"/>
    <property type="match status" value="1"/>
</dbReference>
<evidence type="ECO:0000313" key="1">
    <source>
        <dbReference type="EMBL" id="SCU86827.1"/>
    </source>
</evidence>
<dbReference type="InterPro" id="IPR023198">
    <property type="entry name" value="PGP-like_dom2"/>
</dbReference>
<organism evidence="1 2">
    <name type="scientific">Lachancea mirantina</name>
    <dbReference type="NCBI Taxonomy" id="1230905"/>
    <lineage>
        <taxon>Eukaryota</taxon>
        <taxon>Fungi</taxon>
        <taxon>Dikarya</taxon>
        <taxon>Ascomycota</taxon>
        <taxon>Saccharomycotina</taxon>
        <taxon>Saccharomycetes</taxon>
        <taxon>Saccharomycetales</taxon>
        <taxon>Saccharomycetaceae</taxon>
        <taxon>Lachancea</taxon>
    </lineage>
</organism>
<dbReference type="InterPro" id="IPR036412">
    <property type="entry name" value="HAD-like_sf"/>
</dbReference>
<dbReference type="Gene3D" id="1.10.150.240">
    <property type="entry name" value="Putative phosphatase, domain 2"/>
    <property type="match status" value="1"/>
</dbReference>
<protein>
    <submittedName>
        <fullName evidence="1">LAMI_0D03752g1_1</fullName>
    </submittedName>
</protein>
<dbReference type="NCBIfam" id="TIGR01509">
    <property type="entry name" value="HAD-SF-IA-v3"/>
    <property type="match status" value="1"/>
</dbReference>
<name>A0A1G4J9Y9_9SACH</name>
<dbReference type="Gene3D" id="3.40.50.1000">
    <property type="entry name" value="HAD superfamily/HAD-like"/>
    <property type="match status" value="1"/>
</dbReference>